<evidence type="ECO:0000256" key="5">
    <source>
        <dbReference type="ARBA" id="ARBA00022692"/>
    </source>
</evidence>
<dbReference type="Gene3D" id="3.90.550.10">
    <property type="entry name" value="Spore Coat Polysaccharide Biosynthesis Protein SpsA, Chain A"/>
    <property type="match status" value="1"/>
</dbReference>
<feature type="binding site" evidence="16">
    <location>
        <begin position="201"/>
        <end position="203"/>
    </location>
    <ligand>
        <name>UDP-alpha-D-glucuronate</name>
        <dbReference type="ChEBI" id="CHEBI:58052"/>
    </ligand>
</feature>
<feature type="binding site" evidence="17">
    <location>
        <position position="203"/>
    </location>
    <ligand>
        <name>Mn(2+)</name>
        <dbReference type="ChEBI" id="CHEBI:29035"/>
    </ligand>
</feature>
<evidence type="ECO:0000313" key="21">
    <source>
        <dbReference type="EMBL" id="GCC22103.1"/>
    </source>
</evidence>
<evidence type="ECO:0000256" key="15">
    <source>
        <dbReference type="PIRSR" id="PIRSR605027-1"/>
    </source>
</evidence>
<evidence type="ECO:0000256" key="3">
    <source>
        <dbReference type="ARBA" id="ARBA00012641"/>
    </source>
</evidence>
<dbReference type="PANTHER" id="PTHR10896:SF19">
    <property type="entry name" value="GALACTOSYLGALACTOSYLXYLOSYLPROTEIN 3-BETA-GLUCURONOSYLTRANSFERASE"/>
    <property type="match status" value="1"/>
</dbReference>
<dbReference type="Proteomes" id="UP000287033">
    <property type="component" value="Unassembled WGS sequence"/>
</dbReference>
<dbReference type="OrthoDB" id="675023at2759"/>
<evidence type="ECO:0000256" key="16">
    <source>
        <dbReference type="PIRSR" id="PIRSR605027-2"/>
    </source>
</evidence>
<evidence type="ECO:0000256" key="7">
    <source>
        <dbReference type="ARBA" id="ARBA00022968"/>
    </source>
</evidence>
<evidence type="ECO:0000256" key="13">
    <source>
        <dbReference type="ARBA" id="ARBA00047979"/>
    </source>
</evidence>
<feature type="binding site" evidence="16">
    <location>
        <begin position="97"/>
        <end position="99"/>
    </location>
    <ligand>
        <name>UDP-alpha-D-glucuronate</name>
        <dbReference type="ChEBI" id="CHEBI:58052"/>
    </ligand>
</feature>
<dbReference type="GO" id="GO:0005975">
    <property type="term" value="P:carbohydrate metabolic process"/>
    <property type="evidence" value="ECO:0007669"/>
    <property type="project" value="TreeGrafter"/>
</dbReference>
<dbReference type="UniPathway" id="UPA00378"/>
<dbReference type="AlphaFoldDB" id="A0A401RVF5"/>
<evidence type="ECO:0000256" key="14">
    <source>
        <dbReference type="ARBA" id="ARBA00060399"/>
    </source>
</evidence>
<dbReference type="EC" id="2.4.1.135" evidence="3 20"/>
<dbReference type="GO" id="GO:0046872">
    <property type="term" value="F:metal ion binding"/>
    <property type="evidence" value="ECO:0007669"/>
    <property type="project" value="UniProtKB-KW"/>
</dbReference>
<keyword evidence="7 20" id="KW-0735">Signal-anchor</keyword>
<dbReference type="Pfam" id="PF03360">
    <property type="entry name" value="Glyco_transf_43"/>
    <property type="match status" value="1"/>
</dbReference>
<dbReference type="STRING" id="137246.A0A401RVF5"/>
<dbReference type="PANTHER" id="PTHR10896">
    <property type="entry name" value="GALACTOSYLGALACTOSYLXYLOSYLPROTEIN 3-BETA-GLUCURONOSYLTRANSFERASE BETA-1,3-GLUCURONYLTRANSFERASE"/>
    <property type="match status" value="1"/>
</dbReference>
<dbReference type="EMBL" id="BEZZ01000006">
    <property type="protein sequence ID" value="GCC22103.1"/>
    <property type="molecule type" value="Genomic_DNA"/>
</dbReference>
<dbReference type="InterPro" id="IPR005027">
    <property type="entry name" value="Glyco_trans_43"/>
</dbReference>
<evidence type="ECO:0000256" key="6">
    <source>
        <dbReference type="ARBA" id="ARBA00022723"/>
    </source>
</evidence>
<evidence type="ECO:0000256" key="12">
    <source>
        <dbReference type="ARBA" id="ARBA00023211"/>
    </source>
</evidence>
<evidence type="ECO:0000256" key="9">
    <source>
        <dbReference type="ARBA" id="ARBA00023034"/>
    </source>
</evidence>
<comment type="cofactor">
    <cofactor evidence="1 17 20">
        <name>Mn(2+)</name>
        <dbReference type="ChEBI" id="CHEBI:29035"/>
    </cofactor>
</comment>
<dbReference type="SUPFAM" id="SSF53448">
    <property type="entry name" value="Nucleotide-diphospho-sugar transferases"/>
    <property type="match status" value="1"/>
</dbReference>
<feature type="binding site" evidence="16">
    <location>
        <begin position="317"/>
        <end position="319"/>
    </location>
    <ligand>
        <name>UDP-alpha-D-glucuronate</name>
        <dbReference type="ChEBI" id="CHEBI:58052"/>
    </ligand>
</feature>
<comment type="similarity">
    <text evidence="2 20">Belongs to the glycosyltransferase 43 family.</text>
</comment>
<feature type="binding site" evidence="16">
    <location>
        <position position="176"/>
    </location>
    <ligand>
        <name>UDP-alpha-D-glucuronate</name>
        <dbReference type="ChEBI" id="CHEBI:58052"/>
    </ligand>
</feature>
<gene>
    <name evidence="21" type="ORF">chiPu_0000488</name>
</gene>
<keyword evidence="8 20" id="KW-1133">Transmembrane helix</keyword>
<evidence type="ECO:0000256" key="17">
    <source>
        <dbReference type="PIRSR" id="PIRSR605027-3"/>
    </source>
</evidence>
<dbReference type="FunFam" id="3.90.550.10:FF:000010">
    <property type="entry name" value="Galactosylgalactosylxylosylprotein 3-beta-glucuronosyltransferase"/>
    <property type="match status" value="1"/>
</dbReference>
<feature type="site" description="Interaction with galactose moiety of substrate glycoprotein" evidence="18">
    <location>
        <position position="234"/>
    </location>
</feature>
<comment type="catalytic activity">
    <reaction evidence="13 20">
        <text>3-O-(beta-D-galactosyl-(1-&gt;3)-beta-D-galactosyl-(1-&gt;4)-beta-D-xylosyl)-L-seryl-[protein] + UDP-alpha-D-glucuronate = 3-O-(beta-D-GlcA-(1-&gt;3)-beta-D-Gal-(1-&gt;3)-beta-D-Gal-(1-&gt;4)-beta-D-Xyl)-L-seryl-[protein] + UDP + H(+)</text>
        <dbReference type="Rhea" id="RHEA:24168"/>
        <dbReference type="Rhea" id="RHEA-COMP:12571"/>
        <dbReference type="Rhea" id="RHEA-COMP:12573"/>
        <dbReference type="ChEBI" id="CHEBI:15378"/>
        <dbReference type="ChEBI" id="CHEBI:58052"/>
        <dbReference type="ChEBI" id="CHEBI:58223"/>
        <dbReference type="ChEBI" id="CHEBI:132090"/>
        <dbReference type="ChEBI" id="CHEBI:132093"/>
        <dbReference type="EC" id="2.4.1.135"/>
    </reaction>
</comment>
<evidence type="ECO:0000256" key="4">
    <source>
        <dbReference type="ARBA" id="ARBA00022679"/>
    </source>
</evidence>
<feature type="transmembrane region" description="Helical" evidence="20">
    <location>
        <begin position="7"/>
        <end position="25"/>
    </location>
</feature>
<accession>A0A401RVF5</accession>
<evidence type="ECO:0000256" key="18">
    <source>
        <dbReference type="PIRSR" id="PIRSR605027-4"/>
    </source>
</evidence>
<evidence type="ECO:0000256" key="10">
    <source>
        <dbReference type="ARBA" id="ARBA00023136"/>
    </source>
</evidence>
<feature type="binding site" evidence="16">
    <location>
        <position position="128"/>
    </location>
    <ligand>
        <name>UDP-alpha-D-glucuronate</name>
        <dbReference type="ChEBI" id="CHEBI:58052"/>
    </ligand>
</feature>
<feature type="glycosylation site" description="N-linked (GlcNAc...) asparagine" evidence="19">
    <location>
        <position position="309"/>
    </location>
</feature>
<keyword evidence="11 19" id="KW-0325">Glycoprotein</keyword>
<evidence type="ECO:0000313" key="22">
    <source>
        <dbReference type="Proteomes" id="UP000287033"/>
    </source>
</evidence>
<comment type="subcellular location">
    <subcellularLocation>
        <location evidence="14">Endomembrane system</location>
        <topology evidence="14">Single-pass type II membrane protein</topology>
    </subcellularLocation>
    <subcellularLocation>
        <location evidence="20">Golgi apparatus membrane</location>
        <topology evidence="20">Single-pass type II membrane protein</topology>
    </subcellularLocation>
</comment>
<comment type="caution">
    <text evidence="21">The sequence shown here is derived from an EMBL/GenBank/DDBJ whole genome shotgun (WGS) entry which is preliminary data.</text>
</comment>
<evidence type="ECO:0000256" key="19">
    <source>
        <dbReference type="PIRSR" id="PIRSR605027-6"/>
    </source>
</evidence>
<evidence type="ECO:0000256" key="11">
    <source>
        <dbReference type="ARBA" id="ARBA00023180"/>
    </source>
</evidence>
<evidence type="ECO:0000256" key="1">
    <source>
        <dbReference type="ARBA" id="ARBA00001936"/>
    </source>
</evidence>
<proteinExistence type="inferred from homology"/>
<protein>
    <recommendedName>
        <fullName evidence="3 20">Galactosylgalactosylxylosylprotein 3-beta-glucuronosyltransferase</fullName>
        <ecNumber evidence="3 20">2.4.1.135</ecNumber>
    </recommendedName>
</protein>
<feature type="site" description="Interaction with galactose moiety of substrate glycoprotein" evidence="18">
    <location>
        <position position="327"/>
    </location>
</feature>
<dbReference type="OMA" id="FPSCTRQ"/>
<dbReference type="GO" id="GO:0000139">
    <property type="term" value="C:Golgi membrane"/>
    <property type="evidence" value="ECO:0007669"/>
    <property type="project" value="UniProtKB-SubCell"/>
</dbReference>
<comment type="pathway">
    <text evidence="20">Protein modification; protein glycosylation.</text>
</comment>
<dbReference type="InterPro" id="IPR029044">
    <property type="entry name" value="Nucleotide-diphossugar_trans"/>
</dbReference>
<evidence type="ECO:0000256" key="20">
    <source>
        <dbReference type="RuleBase" id="RU363127"/>
    </source>
</evidence>
<keyword evidence="12 17" id="KW-0464">Manganese</keyword>
<dbReference type="CDD" id="cd00218">
    <property type="entry name" value="GlcAT-I"/>
    <property type="match status" value="1"/>
</dbReference>
<keyword evidence="4 20" id="KW-0808">Transferase</keyword>
<reference evidence="21 22" key="1">
    <citation type="journal article" date="2018" name="Nat. Ecol. Evol.">
        <title>Shark genomes provide insights into elasmobranch evolution and the origin of vertebrates.</title>
        <authorList>
            <person name="Hara Y"/>
            <person name="Yamaguchi K"/>
            <person name="Onimaru K"/>
            <person name="Kadota M"/>
            <person name="Koyanagi M"/>
            <person name="Keeley SD"/>
            <person name="Tatsumi K"/>
            <person name="Tanaka K"/>
            <person name="Motone F"/>
            <person name="Kageyama Y"/>
            <person name="Nozu R"/>
            <person name="Adachi N"/>
            <person name="Nishimura O"/>
            <person name="Nakagawa R"/>
            <person name="Tanegashima C"/>
            <person name="Kiyatake I"/>
            <person name="Matsumoto R"/>
            <person name="Murakumo K"/>
            <person name="Nishida K"/>
            <person name="Terakita A"/>
            <person name="Kuratani S"/>
            <person name="Sato K"/>
            <person name="Hyodo S Kuraku.S."/>
        </authorList>
    </citation>
    <scope>NUCLEOTIDE SEQUENCE [LARGE SCALE GENOMIC DNA]</scope>
</reference>
<feature type="active site" description="Proton donor/acceptor" evidence="15">
    <location>
        <position position="290"/>
    </location>
</feature>
<feature type="binding site" evidence="16">
    <location>
        <position position="171"/>
    </location>
    <ligand>
        <name>UDP-alpha-D-glucuronate</name>
        <dbReference type="ChEBI" id="CHEBI:58052"/>
    </ligand>
</feature>
<dbReference type="GO" id="GO:0015018">
    <property type="term" value="F:galactosylgalactosylxylosylprotein 3-beta-glucuronosyltransferase activity"/>
    <property type="evidence" value="ECO:0007669"/>
    <property type="project" value="UniProtKB-UniRule"/>
</dbReference>
<dbReference type="GO" id="GO:0050650">
    <property type="term" value="P:chondroitin sulfate proteoglycan biosynthetic process"/>
    <property type="evidence" value="ECO:0007669"/>
    <property type="project" value="TreeGrafter"/>
</dbReference>
<keyword evidence="9 20" id="KW-0333">Golgi apparatus</keyword>
<keyword evidence="10 20" id="KW-0472">Membrane</keyword>
<evidence type="ECO:0000256" key="8">
    <source>
        <dbReference type="ARBA" id="ARBA00022989"/>
    </source>
</evidence>
<keyword evidence="6 17" id="KW-0479">Metal-binding</keyword>
<evidence type="ECO:0000256" key="2">
    <source>
        <dbReference type="ARBA" id="ARBA00007706"/>
    </source>
</evidence>
<name>A0A401RVF5_CHIPU</name>
<keyword evidence="5 20" id="KW-0812">Transmembrane</keyword>
<organism evidence="21 22">
    <name type="scientific">Chiloscyllium punctatum</name>
    <name type="common">Brownbanded bambooshark</name>
    <name type="synonym">Hemiscyllium punctatum</name>
    <dbReference type="NCBI Taxonomy" id="137246"/>
    <lineage>
        <taxon>Eukaryota</taxon>
        <taxon>Metazoa</taxon>
        <taxon>Chordata</taxon>
        <taxon>Craniata</taxon>
        <taxon>Vertebrata</taxon>
        <taxon>Chondrichthyes</taxon>
        <taxon>Elasmobranchii</taxon>
        <taxon>Galeomorphii</taxon>
        <taxon>Galeoidea</taxon>
        <taxon>Orectolobiformes</taxon>
        <taxon>Hemiscylliidae</taxon>
        <taxon>Chiloscyllium</taxon>
    </lineage>
</organism>
<sequence length="340" mass="38820">MPRRRNLLTAILIALPWTILLTIWHQNSGVFYLAIQRKEPDNGTKRILTNSSQNKEEQSVCVHQEAMLTQQIIKLEYIYTRPPQWSQSLPTIYVITPTYTRPVQKAELTRLANTFLHVQNLHWIVVEDSPRRTGLVALLLEKSGLNFTHLNIQSPKSVKMGLSKSSSRTPRGTLQRNLGLRWLRDKLNPNESSEGVVYFADDDNTYSLELFEEMRFTKKVSVWPVAFVGGLLYESPKVNNAGKVIGWKTVFDPNRPFAIDMAGFAINVKLILMKPSANFQLYGVKGGYQETSLLRELITLKELEPKASNCTKILVWHTRTEKPVLINEGKNGFTDPRVEV</sequence>
<keyword evidence="22" id="KW-1185">Reference proteome</keyword>